<dbReference type="PANTHER" id="PTHR30026">
    <property type="entry name" value="OUTER MEMBRANE PROTEIN TOLC"/>
    <property type="match status" value="1"/>
</dbReference>
<evidence type="ECO:0000313" key="9">
    <source>
        <dbReference type="Proteomes" id="UP000230859"/>
    </source>
</evidence>
<dbReference type="Gene3D" id="1.20.1600.10">
    <property type="entry name" value="Outer membrane efflux proteins (OEP)"/>
    <property type="match status" value="1"/>
</dbReference>
<evidence type="ECO:0000256" key="6">
    <source>
        <dbReference type="ARBA" id="ARBA00023136"/>
    </source>
</evidence>
<evidence type="ECO:0000256" key="7">
    <source>
        <dbReference type="ARBA" id="ARBA00023237"/>
    </source>
</evidence>
<keyword evidence="7" id="KW-0998">Cell outer membrane</keyword>
<keyword evidence="5" id="KW-0812">Transmembrane</keyword>
<evidence type="ECO:0000256" key="2">
    <source>
        <dbReference type="ARBA" id="ARBA00007613"/>
    </source>
</evidence>
<evidence type="ECO:0000256" key="4">
    <source>
        <dbReference type="ARBA" id="ARBA00022452"/>
    </source>
</evidence>
<comment type="similarity">
    <text evidence="2">Belongs to the outer membrane factor (OMF) (TC 1.B.17) family.</text>
</comment>
<dbReference type="AlphaFoldDB" id="A0A2H0LS54"/>
<evidence type="ECO:0000256" key="3">
    <source>
        <dbReference type="ARBA" id="ARBA00022448"/>
    </source>
</evidence>
<organism evidence="8 9">
    <name type="scientific">Candidatus Abzuiibacterium crystallinum</name>
    <dbReference type="NCBI Taxonomy" id="1974748"/>
    <lineage>
        <taxon>Bacteria</taxon>
        <taxon>Pseudomonadati</taxon>
        <taxon>Candidatus Omnitrophota</taxon>
        <taxon>Candidatus Abzuiibacterium</taxon>
    </lineage>
</organism>
<reference evidence="8 9" key="1">
    <citation type="submission" date="2017-09" db="EMBL/GenBank/DDBJ databases">
        <title>Depth-based differentiation of microbial function through sediment-hosted aquifers and enrichment of novel symbionts in the deep terrestrial subsurface.</title>
        <authorList>
            <person name="Probst A.J."/>
            <person name="Ladd B."/>
            <person name="Jarett J.K."/>
            <person name="Geller-Mcgrath D.E."/>
            <person name="Sieber C.M."/>
            <person name="Emerson J.B."/>
            <person name="Anantharaman K."/>
            <person name="Thomas B.C."/>
            <person name="Malmstrom R."/>
            <person name="Stieglmeier M."/>
            <person name="Klingl A."/>
            <person name="Woyke T."/>
            <person name="Ryan C.M."/>
            <person name="Banfield J.F."/>
        </authorList>
    </citation>
    <scope>NUCLEOTIDE SEQUENCE [LARGE SCALE GENOMIC DNA]</scope>
    <source>
        <strain evidence="8">CG11_big_fil_rev_8_21_14_0_20_45_26</strain>
    </source>
</reference>
<comment type="subcellular location">
    <subcellularLocation>
        <location evidence="1">Cell outer membrane</location>
    </subcellularLocation>
</comment>
<dbReference type="InterPro" id="IPR003423">
    <property type="entry name" value="OMP_efflux"/>
</dbReference>
<keyword evidence="3" id="KW-0813">Transport</keyword>
<dbReference type="Pfam" id="PF02321">
    <property type="entry name" value="OEP"/>
    <property type="match status" value="1"/>
</dbReference>
<proteinExistence type="inferred from homology"/>
<comment type="caution">
    <text evidence="8">The sequence shown here is derived from an EMBL/GenBank/DDBJ whole genome shotgun (WGS) entry which is preliminary data.</text>
</comment>
<dbReference type="EMBL" id="PCVY01000016">
    <property type="protein sequence ID" value="PIQ87191.1"/>
    <property type="molecule type" value="Genomic_DNA"/>
</dbReference>
<protein>
    <recommendedName>
        <fullName evidence="10">TolC family protein</fullName>
    </recommendedName>
</protein>
<dbReference type="PANTHER" id="PTHR30026:SF20">
    <property type="entry name" value="OUTER MEMBRANE PROTEIN TOLC"/>
    <property type="match status" value="1"/>
</dbReference>
<dbReference type="GO" id="GO:1990281">
    <property type="term" value="C:efflux pump complex"/>
    <property type="evidence" value="ECO:0007669"/>
    <property type="project" value="TreeGrafter"/>
</dbReference>
<evidence type="ECO:0000256" key="1">
    <source>
        <dbReference type="ARBA" id="ARBA00004442"/>
    </source>
</evidence>
<dbReference type="InterPro" id="IPR051906">
    <property type="entry name" value="TolC-like"/>
</dbReference>
<dbReference type="SUPFAM" id="SSF56954">
    <property type="entry name" value="Outer membrane efflux proteins (OEP)"/>
    <property type="match status" value="1"/>
</dbReference>
<accession>A0A2H0LS54</accession>
<evidence type="ECO:0000256" key="5">
    <source>
        <dbReference type="ARBA" id="ARBA00022692"/>
    </source>
</evidence>
<dbReference type="GO" id="GO:0015562">
    <property type="term" value="F:efflux transmembrane transporter activity"/>
    <property type="evidence" value="ECO:0007669"/>
    <property type="project" value="InterPro"/>
</dbReference>
<name>A0A2H0LS54_9BACT</name>
<dbReference type="GO" id="GO:0015288">
    <property type="term" value="F:porin activity"/>
    <property type="evidence" value="ECO:0007669"/>
    <property type="project" value="TreeGrafter"/>
</dbReference>
<dbReference type="Proteomes" id="UP000230859">
    <property type="component" value="Unassembled WGS sequence"/>
</dbReference>
<evidence type="ECO:0008006" key="10">
    <source>
        <dbReference type="Google" id="ProtNLM"/>
    </source>
</evidence>
<gene>
    <name evidence="8" type="ORF">COV74_01325</name>
</gene>
<evidence type="ECO:0000313" key="8">
    <source>
        <dbReference type="EMBL" id="PIQ87191.1"/>
    </source>
</evidence>
<sequence length="475" mass="54410">MRSGTQSKSWALRFKSKEVHFHGGSFCLPVKGASYGNQGKERYRNMREIPWGILWIVLWCALRPPAADAGELPLDRFGRLVTIEEAIDRTVESDAAVRRALVRLQGEKAKLDLKQAQFFPEVKGDTFAGFASGESGRLAFLNVRIEQPLFEGGRRLYEKRKQAVRLQMSESELAITKLNLALEVRLIYSKLLHEKEMVRLIQDVRNQVSVSYEKAKTLFDQALITRAQLIEAEVLNEKTKQALLLHKEKQDYLQEVLSRALGMGPGEALELEPLGELPRLHEAIDDYLRGAHDDPAYRLQDLRVREKELEKKALGAKRWPSLMLTGGWEVNRDVYVDFNRAVIGLKGSWNIWDFGRLHAQMKAAESEIEEAKWQRIIQAREKEKRVRELFHEARIARGDIALREKFLESRSEDYKNLKTKQIAGETDEKDALSGFLDLESAREAMLEAVTQFRVLAAKLERESALLGVEMRGEIQ</sequence>
<dbReference type="GO" id="GO:0009279">
    <property type="term" value="C:cell outer membrane"/>
    <property type="evidence" value="ECO:0007669"/>
    <property type="project" value="UniProtKB-SubCell"/>
</dbReference>
<keyword evidence="4" id="KW-1134">Transmembrane beta strand</keyword>
<keyword evidence="6" id="KW-0472">Membrane</keyword>